<dbReference type="GO" id="GO:0051301">
    <property type="term" value="P:cell division"/>
    <property type="evidence" value="ECO:0007669"/>
    <property type="project" value="UniProtKB-KW"/>
</dbReference>
<dbReference type="Pfam" id="PF02873">
    <property type="entry name" value="MurB_C"/>
    <property type="match status" value="1"/>
</dbReference>
<keyword evidence="6 16" id="KW-0132">Cell division</keyword>
<evidence type="ECO:0000256" key="5">
    <source>
        <dbReference type="ARBA" id="ARBA00022490"/>
    </source>
</evidence>
<dbReference type="GO" id="GO:0008762">
    <property type="term" value="F:UDP-N-acetylmuramate dehydrogenase activity"/>
    <property type="evidence" value="ECO:0007669"/>
    <property type="project" value="UniProtKB-UniRule"/>
</dbReference>
<dbReference type="InterPro" id="IPR003170">
    <property type="entry name" value="MurB"/>
</dbReference>
<proteinExistence type="inferred from homology"/>
<dbReference type="FunFam" id="3.90.78.10:FF:000001">
    <property type="entry name" value="UDP-N-acetylenolpyruvoylglucosamine reductase"/>
    <property type="match status" value="1"/>
</dbReference>
<comment type="similarity">
    <text evidence="16">Belongs to the MurB family.</text>
</comment>
<protein>
    <recommendedName>
        <fullName evidence="16">UDP-N-acetylenolpyruvoylglucosamine reductase</fullName>
        <ecNumber evidence="16">1.3.1.98</ecNumber>
    </recommendedName>
    <alternativeName>
        <fullName evidence="16">UDP-N-acetylmuramate dehydrogenase</fullName>
    </alternativeName>
</protein>
<dbReference type="RefSeq" id="WP_150457424.1">
    <property type="nucleotide sequence ID" value="NZ_VYKK01000005.1"/>
</dbReference>
<dbReference type="NCBIfam" id="TIGR00179">
    <property type="entry name" value="murB"/>
    <property type="match status" value="1"/>
</dbReference>
<dbReference type="EMBL" id="VYKK01000005">
    <property type="protein sequence ID" value="KAA9006594.1"/>
    <property type="molecule type" value="Genomic_DNA"/>
</dbReference>
<dbReference type="EC" id="1.3.1.98" evidence="16"/>
<gene>
    <name evidence="16 18" type="primary">murB</name>
    <name evidence="18" type="ORF">F4V43_06530</name>
</gene>
<evidence type="ECO:0000256" key="15">
    <source>
        <dbReference type="ARBA" id="ARBA00048914"/>
    </source>
</evidence>
<dbReference type="Proteomes" id="UP000367750">
    <property type="component" value="Unassembled WGS sequence"/>
</dbReference>
<organism evidence="18 19">
    <name type="scientific">Paenibacillus spiritus</name>
    <dbReference type="NCBI Taxonomy" id="2496557"/>
    <lineage>
        <taxon>Bacteria</taxon>
        <taxon>Bacillati</taxon>
        <taxon>Bacillota</taxon>
        <taxon>Bacilli</taxon>
        <taxon>Bacillales</taxon>
        <taxon>Paenibacillaceae</taxon>
        <taxon>Paenibacillus</taxon>
    </lineage>
</organism>
<evidence type="ECO:0000256" key="2">
    <source>
        <dbReference type="ARBA" id="ARBA00003921"/>
    </source>
</evidence>
<evidence type="ECO:0000259" key="17">
    <source>
        <dbReference type="PROSITE" id="PS51387"/>
    </source>
</evidence>
<dbReference type="Gene3D" id="3.30.465.10">
    <property type="match status" value="1"/>
</dbReference>
<keyword evidence="13 16" id="KW-0131">Cell cycle</keyword>
<dbReference type="UniPathway" id="UPA00219"/>
<dbReference type="Pfam" id="PF01565">
    <property type="entry name" value="FAD_binding_4"/>
    <property type="match status" value="1"/>
</dbReference>
<dbReference type="PANTHER" id="PTHR21071">
    <property type="entry name" value="UDP-N-ACETYLENOLPYRUVOYLGLUCOSAMINE REDUCTASE"/>
    <property type="match status" value="1"/>
</dbReference>
<feature type="active site" evidence="16">
    <location>
        <position position="296"/>
    </location>
</feature>
<dbReference type="InterPro" id="IPR036635">
    <property type="entry name" value="MurB_C_sf"/>
</dbReference>
<accession>A0A5J5GGF4</accession>
<keyword evidence="7 16" id="KW-0285">Flavoprotein</keyword>
<dbReference type="GO" id="GO:0071555">
    <property type="term" value="P:cell wall organization"/>
    <property type="evidence" value="ECO:0007669"/>
    <property type="project" value="UniProtKB-KW"/>
</dbReference>
<dbReference type="InterPro" id="IPR036318">
    <property type="entry name" value="FAD-bd_PCMH-like_sf"/>
</dbReference>
<dbReference type="GO" id="GO:0009252">
    <property type="term" value="P:peptidoglycan biosynthetic process"/>
    <property type="evidence" value="ECO:0007669"/>
    <property type="project" value="UniProtKB-UniRule"/>
</dbReference>
<keyword evidence="14 16" id="KW-0961">Cell wall biogenesis/degradation</keyword>
<evidence type="ECO:0000256" key="6">
    <source>
        <dbReference type="ARBA" id="ARBA00022618"/>
    </source>
</evidence>
<dbReference type="GO" id="GO:0071949">
    <property type="term" value="F:FAD binding"/>
    <property type="evidence" value="ECO:0007669"/>
    <property type="project" value="InterPro"/>
</dbReference>
<dbReference type="InterPro" id="IPR016167">
    <property type="entry name" value="FAD-bd_PCMH_sub1"/>
</dbReference>
<evidence type="ECO:0000256" key="16">
    <source>
        <dbReference type="HAMAP-Rule" id="MF_00037"/>
    </source>
</evidence>
<evidence type="ECO:0000313" key="18">
    <source>
        <dbReference type="EMBL" id="KAA9006594.1"/>
    </source>
</evidence>
<comment type="cofactor">
    <cofactor evidence="1 16">
        <name>FAD</name>
        <dbReference type="ChEBI" id="CHEBI:57692"/>
    </cofactor>
</comment>
<evidence type="ECO:0000256" key="14">
    <source>
        <dbReference type="ARBA" id="ARBA00023316"/>
    </source>
</evidence>
<dbReference type="InterPro" id="IPR016166">
    <property type="entry name" value="FAD-bd_PCMH"/>
</dbReference>
<evidence type="ECO:0000256" key="4">
    <source>
        <dbReference type="ARBA" id="ARBA00004752"/>
    </source>
</evidence>
<comment type="caution">
    <text evidence="18">The sequence shown here is derived from an EMBL/GenBank/DDBJ whole genome shotgun (WGS) entry which is preliminary data.</text>
</comment>
<name>A0A5J5GGF4_9BACL</name>
<dbReference type="InterPro" id="IPR016169">
    <property type="entry name" value="FAD-bd_PCMH_sub2"/>
</dbReference>
<reference evidence="18 19" key="1">
    <citation type="submission" date="2019-09" db="EMBL/GenBank/DDBJ databases">
        <title>Bacillus ochoae sp. nov., Paenibacillus whitsoniae sp. nov., Paenibacillus spiritus sp. nov. Isolated from the Mars Exploration Rover during spacecraft assembly.</title>
        <authorList>
            <person name="Seuylemezian A."/>
            <person name="Vaishampayan P."/>
        </authorList>
    </citation>
    <scope>NUCLEOTIDE SEQUENCE [LARGE SCALE GENOMIC DNA]</scope>
    <source>
        <strain evidence="18 19">MER_111</strain>
    </source>
</reference>
<dbReference type="OrthoDB" id="9804753at2"/>
<keyword evidence="12 16" id="KW-0560">Oxidoreductase</keyword>
<dbReference type="AlphaFoldDB" id="A0A5J5GGF4"/>
<comment type="function">
    <text evidence="2 16">Cell wall formation.</text>
</comment>
<dbReference type="GO" id="GO:0005829">
    <property type="term" value="C:cytosol"/>
    <property type="evidence" value="ECO:0007669"/>
    <property type="project" value="TreeGrafter"/>
</dbReference>
<evidence type="ECO:0000256" key="9">
    <source>
        <dbReference type="ARBA" id="ARBA00022857"/>
    </source>
</evidence>
<evidence type="ECO:0000256" key="7">
    <source>
        <dbReference type="ARBA" id="ARBA00022630"/>
    </source>
</evidence>
<dbReference type="Gene3D" id="3.30.43.10">
    <property type="entry name" value="Uridine Diphospho-n-acetylenolpyruvylglucosamine Reductase, domain 2"/>
    <property type="match status" value="1"/>
</dbReference>
<feature type="active site" description="Proton donor" evidence="16">
    <location>
        <position position="226"/>
    </location>
</feature>
<keyword evidence="10 16" id="KW-0133">Cell shape</keyword>
<comment type="pathway">
    <text evidence="4 16">Cell wall biogenesis; peptidoglycan biosynthesis.</text>
</comment>
<evidence type="ECO:0000256" key="13">
    <source>
        <dbReference type="ARBA" id="ARBA00023306"/>
    </source>
</evidence>
<feature type="domain" description="FAD-binding PCMH-type" evidence="17">
    <location>
        <begin position="33"/>
        <end position="212"/>
    </location>
</feature>
<comment type="catalytic activity">
    <reaction evidence="15 16">
        <text>UDP-N-acetyl-alpha-D-muramate + NADP(+) = UDP-N-acetyl-3-O-(1-carboxyvinyl)-alpha-D-glucosamine + NADPH + H(+)</text>
        <dbReference type="Rhea" id="RHEA:12248"/>
        <dbReference type="ChEBI" id="CHEBI:15378"/>
        <dbReference type="ChEBI" id="CHEBI:57783"/>
        <dbReference type="ChEBI" id="CHEBI:58349"/>
        <dbReference type="ChEBI" id="CHEBI:68483"/>
        <dbReference type="ChEBI" id="CHEBI:70757"/>
        <dbReference type="EC" id="1.3.1.98"/>
    </reaction>
</comment>
<keyword evidence="11 16" id="KW-0573">Peptidoglycan synthesis</keyword>
<dbReference type="NCBIfam" id="NF010480">
    <property type="entry name" value="PRK13905.1"/>
    <property type="match status" value="1"/>
</dbReference>
<feature type="active site" evidence="16">
    <location>
        <position position="176"/>
    </location>
</feature>
<dbReference type="GO" id="GO:0008360">
    <property type="term" value="P:regulation of cell shape"/>
    <property type="evidence" value="ECO:0007669"/>
    <property type="project" value="UniProtKB-KW"/>
</dbReference>
<dbReference type="PANTHER" id="PTHR21071:SF4">
    <property type="entry name" value="UDP-N-ACETYLENOLPYRUVOYLGLUCOSAMINE REDUCTASE"/>
    <property type="match status" value="1"/>
</dbReference>
<dbReference type="InterPro" id="IPR006094">
    <property type="entry name" value="Oxid_FAD_bind_N"/>
</dbReference>
<dbReference type="SUPFAM" id="SSF56176">
    <property type="entry name" value="FAD-binding/transporter-associated domain-like"/>
    <property type="match status" value="1"/>
</dbReference>
<comment type="subcellular location">
    <subcellularLocation>
        <location evidence="3 16">Cytoplasm</location>
    </subcellularLocation>
</comment>
<evidence type="ECO:0000256" key="3">
    <source>
        <dbReference type="ARBA" id="ARBA00004496"/>
    </source>
</evidence>
<dbReference type="SUPFAM" id="SSF56194">
    <property type="entry name" value="Uridine diphospho-N-Acetylenolpyruvylglucosamine reductase, MurB, C-terminal domain"/>
    <property type="match status" value="1"/>
</dbReference>
<evidence type="ECO:0000256" key="8">
    <source>
        <dbReference type="ARBA" id="ARBA00022827"/>
    </source>
</evidence>
<keyword evidence="8 16" id="KW-0274">FAD</keyword>
<evidence type="ECO:0000256" key="12">
    <source>
        <dbReference type="ARBA" id="ARBA00023002"/>
    </source>
</evidence>
<keyword evidence="5 16" id="KW-0963">Cytoplasm</keyword>
<dbReference type="Gene3D" id="3.90.78.10">
    <property type="entry name" value="UDP-N-acetylenolpyruvoylglucosamine reductase, C-terminal domain"/>
    <property type="match status" value="1"/>
</dbReference>
<keyword evidence="19" id="KW-1185">Reference proteome</keyword>
<evidence type="ECO:0000256" key="11">
    <source>
        <dbReference type="ARBA" id="ARBA00022984"/>
    </source>
</evidence>
<dbReference type="PROSITE" id="PS51387">
    <property type="entry name" value="FAD_PCMH"/>
    <property type="match status" value="1"/>
</dbReference>
<evidence type="ECO:0000256" key="10">
    <source>
        <dbReference type="ARBA" id="ARBA00022960"/>
    </source>
</evidence>
<evidence type="ECO:0000313" key="19">
    <source>
        <dbReference type="Proteomes" id="UP000367750"/>
    </source>
</evidence>
<keyword evidence="9 16" id="KW-0521">NADP</keyword>
<dbReference type="HAMAP" id="MF_00037">
    <property type="entry name" value="MurB"/>
    <property type="match status" value="1"/>
</dbReference>
<sequence>MTIEQMQEELAALVPKGTVRSRESLKEYVFTRMGGVADLLAIPADYEEFCAIAAYAARNGVPLTVLGNGSNVIIRDGGVRGIVLYTAGLDRIEQDGEWLVAQCGARIIDVSRRALELGLTGLEFACGIPGTVGGALYMNAGAYGGEIADVLHSALAVNPEGKLVKLEGEALSWGYRSSIFAEGGYLVLEARFALKEGDRADIREKMDHLTELRESKQPLEYPSCGSVFKRPPGRYAGQLIQESGLQGTRIGGAEVSRKHAGFIVNAENATAGDYISLIHHVRATVLEKFGVELETEVRIIGEDEAADRA</sequence>
<evidence type="ECO:0000256" key="1">
    <source>
        <dbReference type="ARBA" id="ARBA00001974"/>
    </source>
</evidence>
<dbReference type="InterPro" id="IPR011601">
    <property type="entry name" value="MurB_C"/>
</dbReference>